<sequence length="75" mass="8106">MLRSKTSPSAVGDALGEGQPQYQPAHGEVAGTPYTPRVRQLFERTFEQVLEAVARTGAGGELPSGWEKPEHVRST</sequence>
<organism evidence="2 3">
    <name type="scientific">Methylobacterium haplocladii</name>
    <dbReference type="NCBI Taxonomy" id="1176176"/>
    <lineage>
        <taxon>Bacteria</taxon>
        <taxon>Pseudomonadati</taxon>
        <taxon>Pseudomonadota</taxon>
        <taxon>Alphaproteobacteria</taxon>
        <taxon>Hyphomicrobiales</taxon>
        <taxon>Methylobacteriaceae</taxon>
        <taxon>Methylobacterium</taxon>
    </lineage>
</organism>
<proteinExistence type="predicted"/>
<evidence type="ECO:0000313" key="2">
    <source>
        <dbReference type="EMBL" id="GEP01839.1"/>
    </source>
</evidence>
<dbReference type="AlphaFoldDB" id="A0A512IW56"/>
<protein>
    <submittedName>
        <fullName evidence="2">Uncharacterized protein</fullName>
    </submittedName>
</protein>
<name>A0A512IW56_9HYPH</name>
<feature type="region of interest" description="Disordered" evidence="1">
    <location>
        <begin position="1"/>
        <end position="32"/>
    </location>
</feature>
<evidence type="ECO:0000256" key="1">
    <source>
        <dbReference type="SAM" id="MobiDB-lite"/>
    </source>
</evidence>
<dbReference type="EMBL" id="BJZT01000059">
    <property type="protein sequence ID" value="GEP01839.1"/>
    <property type="molecule type" value="Genomic_DNA"/>
</dbReference>
<reference evidence="2 3" key="1">
    <citation type="submission" date="2019-07" db="EMBL/GenBank/DDBJ databases">
        <title>Whole genome shotgun sequence of Methylobacterium haplocladii NBRC 107714.</title>
        <authorList>
            <person name="Hosoyama A."/>
            <person name="Uohara A."/>
            <person name="Ohji S."/>
            <person name="Ichikawa N."/>
        </authorList>
    </citation>
    <scope>NUCLEOTIDE SEQUENCE [LARGE SCALE GENOMIC DNA]</scope>
    <source>
        <strain evidence="2 3">NBRC 107714</strain>
    </source>
</reference>
<dbReference type="Proteomes" id="UP000321258">
    <property type="component" value="Unassembled WGS sequence"/>
</dbReference>
<gene>
    <name evidence="2" type="ORF">MHA02_42260</name>
</gene>
<accession>A0A512IW56</accession>
<comment type="caution">
    <text evidence="2">The sequence shown here is derived from an EMBL/GenBank/DDBJ whole genome shotgun (WGS) entry which is preliminary data.</text>
</comment>
<keyword evidence="3" id="KW-1185">Reference proteome</keyword>
<evidence type="ECO:0000313" key="3">
    <source>
        <dbReference type="Proteomes" id="UP000321258"/>
    </source>
</evidence>